<accession>A0A431VI77</accession>
<feature type="domain" description="Carrier" evidence="1">
    <location>
        <begin position="2"/>
        <end position="80"/>
    </location>
</feature>
<keyword evidence="3" id="KW-1185">Reference proteome</keyword>
<organism evidence="2 3">
    <name type="scientific">Azospirillum griseum</name>
    <dbReference type="NCBI Taxonomy" id="2496639"/>
    <lineage>
        <taxon>Bacteria</taxon>
        <taxon>Pseudomonadati</taxon>
        <taxon>Pseudomonadota</taxon>
        <taxon>Alphaproteobacteria</taxon>
        <taxon>Rhodospirillales</taxon>
        <taxon>Azospirillaceae</taxon>
        <taxon>Azospirillum</taxon>
    </lineage>
</organism>
<name>A0A431VI77_9PROT</name>
<dbReference type="EMBL" id="RXMA01000007">
    <property type="protein sequence ID" value="RTR21143.1"/>
    <property type="molecule type" value="Genomic_DNA"/>
</dbReference>
<dbReference type="Proteomes" id="UP000277007">
    <property type="component" value="Unassembled WGS sequence"/>
</dbReference>
<reference evidence="2 3" key="1">
    <citation type="submission" date="2018-12" db="EMBL/GenBank/DDBJ databases">
        <authorList>
            <person name="Yang Y."/>
        </authorList>
    </citation>
    <scope>NUCLEOTIDE SEQUENCE [LARGE SCALE GENOMIC DNA]</scope>
    <source>
        <strain evidence="2 3">L-25-5w-1</strain>
    </source>
</reference>
<sequence>MAFRASIKQFLVEEFMPDVSMGQIEDDFDLIANGVIDSLGLLKVIAWLESRHELSIDVMDMVPENFSSVGAINAYLNRAKQLTAA</sequence>
<dbReference type="OrthoDB" id="2625323at2"/>
<dbReference type="SUPFAM" id="SSF47336">
    <property type="entry name" value="ACP-like"/>
    <property type="match status" value="1"/>
</dbReference>
<gene>
    <name evidence="2" type="ORF">EJ903_10220</name>
</gene>
<dbReference type="Gene3D" id="1.10.1200.10">
    <property type="entry name" value="ACP-like"/>
    <property type="match status" value="1"/>
</dbReference>
<evidence type="ECO:0000313" key="3">
    <source>
        <dbReference type="Proteomes" id="UP000277007"/>
    </source>
</evidence>
<evidence type="ECO:0000313" key="2">
    <source>
        <dbReference type="EMBL" id="RTR21143.1"/>
    </source>
</evidence>
<protein>
    <submittedName>
        <fullName evidence="2">Acyl carrier protein</fullName>
    </submittedName>
</protein>
<proteinExistence type="predicted"/>
<dbReference type="InterPro" id="IPR036736">
    <property type="entry name" value="ACP-like_sf"/>
</dbReference>
<dbReference type="InterPro" id="IPR009081">
    <property type="entry name" value="PP-bd_ACP"/>
</dbReference>
<dbReference type="AlphaFoldDB" id="A0A431VI77"/>
<evidence type="ECO:0000259" key="1">
    <source>
        <dbReference type="PROSITE" id="PS50075"/>
    </source>
</evidence>
<comment type="caution">
    <text evidence="2">The sequence shown here is derived from an EMBL/GenBank/DDBJ whole genome shotgun (WGS) entry which is preliminary data.</text>
</comment>
<dbReference type="PROSITE" id="PS50075">
    <property type="entry name" value="CARRIER"/>
    <property type="match status" value="1"/>
</dbReference>